<dbReference type="RefSeq" id="WP_209894862.1">
    <property type="nucleotide sequence ID" value="NZ_JAGGMR010000001.1"/>
</dbReference>
<dbReference type="Pfam" id="PF13519">
    <property type="entry name" value="VWA_2"/>
    <property type="match status" value="1"/>
</dbReference>
<keyword evidence="2" id="KW-0812">Transmembrane</keyword>
<feature type="signal peptide" evidence="3">
    <location>
        <begin position="1"/>
        <end position="32"/>
    </location>
</feature>
<evidence type="ECO:0000259" key="4">
    <source>
        <dbReference type="PROSITE" id="PS50234"/>
    </source>
</evidence>
<dbReference type="PROSITE" id="PS50234">
    <property type="entry name" value="VWFA"/>
    <property type="match status" value="1"/>
</dbReference>
<name>A0ABS4QKG0_9NOCA</name>
<proteinExistence type="predicted"/>
<dbReference type="Gene3D" id="3.40.50.410">
    <property type="entry name" value="von Willebrand factor, type A domain"/>
    <property type="match status" value="1"/>
</dbReference>
<dbReference type="Proteomes" id="UP001519325">
    <property type="component" value="Unassembled WGS sequence"/>
</dbReference>
<feature type="transmembrane region" description="Helical" evidence="2">
    <location>
        <begin position="613"/>
        <end position="635"/>
    </location>
</feature>
<organism evidence="5 6">
    <name type="scientific">Nocardia goodfellowii</name>
    <dbReference type="NCBI Taxonomy" id="882446"/>
    <lineage>
        <taxon>Bacteria</taxon>
        <taxon>Bacillati</taxon>
        <taxon>Actinomycetota</taxon>
        <taxon>Actinomycetes</taxon>
        <taxon>Mycobacteriales</taxon>
        <taxon>Nocardiaceae</taxon>
        <taxon>Nocardia</taxon>
    </lineage>
</organism>
<evidence type="ECO:0000256" key="2">
    <source>
        <dbReference type="SAM" id="Phobius"/>
    </source>
</evidence>
<evidence type="ECO:0000256" key="3">
    <source>
        <dbReference type="SAM" id="SignalP"/>
    </source>
</evidence>
<dbReference type="SMART" id="SM00327">
    <property type="entry name" value="VWA"/>
    <property type="match status" value="1"/>
</dbReference>
<feature type="region of interest" description="Disordered" evidence="1">
    <location>
        <begin position="565"/>
        <end position="605"/>
    </location>
</feature>
<dbReference type="InterPro" id="IPR051266">
    <property type="entry name" value="CLCR"/>
</dbReference>
<reference evidence="5 6" key="1">
    <citation type="submission" date="2021-03" db="EMBL/GenBank/DDBJ databases">
        <title>Sequencing the genomes of 1000 actinobacteria strains.</title>
        <authorList>
            <person name="Klenk H.-P."/>
        </authorList>
    </citation>
    <scope>NUCLEOTIDE SEQUENCE [LARGE SCALE GENOMIC DNA]</scope>
    <source>
        <strain evidence="5 6">DSM 45516</strain>
    </source>
</reference>
<feature type="domain" description="VWFA" evidence="4">
    <location>
        <begin position="46"/>
        <end position="232"/>
    </location>
</feature>
<evidence type="ECO:0000313" key="5">
    <source>
        <dbReference type="EMBL" id="MBP2192195.1"/>
    </source>
</evidence>
<keyword evidence="6" id="KW-1185">Reference proteome</keyword>
<dbReference type="SUPFAM" id="SSF53300">
    <property type="entry name" value="vWA-like"/>
    <property type="match status" value="1"/>
</dbReference>
<evidence type="ECO:0000256" key="1">
    <source>
        <dbReference type="SAM" id="MobiDB-lite"/>
    </source>
</evidence>
<dbReference type="EMBL" id="JAGGMR010000001">
    <property type="protein sequence ID" value="MBP2192195.1"/>
    <property type="molecule type" value="Genomic_DNA"/>
</dbReference>
<dbReference type="PANTHER" id="PTHR10579">
    <property type="entry name" value="CALCIUM-ACTIVATED CHLORIDE CHANNEL REGULATOR"/>
    <property type="match status" value="1"/>
</dbReference>
<protein>
    <submittedName>
        <fullName evidence="5">Ca-activated chloride channel family protein</fullName>
    </submittedName>
</protein>
<keyword evidence="2" id="KW-1133">Transmembrane helix</keyword>
<keyword evidence="2" id="KW-0472">Membrane</keyword>
<dbReference type="InterPro" id="IPR036465">
    <property type="entry name" value="vWFA_dom_sf"/>
</dbReference>
<feature type="chain" id="PRO_5045604470" evidence="3">
    <location>
        <begin position="33"/>
        <end position="641"/>
    </location>
</feature>
<feature type="compositionally biased region" description="Low complexity" evidence="1">
    <location>
        <begin position="595"/>
        <end position="605"/>
    </location>
</feature>
<sequence>MSPVSRSFSAKLIGLAAAGVVGLLPGAAPAWAQESPGGQDNPEYAPTMLVLDASGSMLAADPGGGTKMDAAKTAVRNFVTAAPSAAKVGLTVYGTGTGSTDAEKSAGCQDVKVLRPAGTIDKSALTGAVDQITPSGFTPIGAALRKAAESLPREGRSSIVLVSDGLDTCSPPDPCEVAREVGKQGHQIVMHAIGFGVDAASRTQLTCIAQTTGGTYTDAADGSTLEQVLPRVSATALRNYAPAGTRVQGTERYRDAPVVTPGQYLDVLNQKSRRYYAVDIPEGSTAYFSGTVSFPRRTSGSSSSVNRLDLRVFGRDGDDCNVYENESQSRSGDGAALTVGTVFTKAAEPKTGSPSTDRCRGGGRYYFTLEWAHVGEHSPETLTLEMNVGLEAPVSDAGPAPAATTPVEFETPTTPVQPVVGGGSFNVATTLNGSGLYSDTLQRGEFVFYKVKLEWGQGLAYRVHFGATNVRGSAYTSNVSTTLYTPFRTEIDDDTTAYTSSDLVLPANDPAVATIPIRYRNREADVVKLREQSVAGWYYIAVKLSPGSEPEQARGVPVPIEVELSVSGSPEPGPTYRSTGTPAETFGGNGESATEGPGAQAASSSESEGISPMVLAAGGAVLILVVGAPMLFLMLRRRGKR</sequence>
<accession>A0ABS4QKG0</accession>
<comment type="caution">
    <text evidence="5">The sequence shown here is derived from an EMBL/GenBank/DDBJ whole genome shotgun (WGS) entry which is preliminary data.</text>
</comment>
<gene>
    <name evidence="5" type="ORF">BJ987_005096</name>
</gene>
<dbReference type="InterPro" id="IPR002035">
    <property type="entry name" value="VWF_A"/>
</dbReference>
<dbReference type="PANTHER" id="PTHR10579:SF43">
    <property type="entry name" value="ZINC FINGER (C3HC4-TYPE RING FINGER) FAMILY PROTEIN"/>
    <property type="match status" value="1"/>
</dbReference>
<evidence type="ECO:0000313" key="6">
    <source>
        <dbReference type="Proteomes" id="UP001519325"/>
    </source>
</evidence>
<keyword evidence="3" id="KW-0732">Signal</keyword>